<dbReference type="HOGENOM" id="CLU_3198506_0_0_11"/>
<dbReference type="EMBL" id="ABXJ01000055">
    <property type="protein sequence ID" value="EEA90831.1"/>
    <property type="molecule type" value="Genomic_DNA"/>
</dbReference>
<comment type="caution">
    <text evidence="1">The sequence shown here is derived from an EMBL/GenBank/DDBJ whole genome shotgun (WGS) entry which is preliminary data.</text>
</comment>
<gene>
    <name evidence="1" type="ORF">COLSTE_00867</name>
</gene>
<evidence type="ECO:0000313" key="2">
    <source>
        <dbReference type="Proteomes" id="UP000003560"/>
    </source>
</evidence>
<dbReference type="Proteomes" id="UP000003560">
    <property type="component" value="Unassembled WGS sequence"/>
</dbReference>
<sequence>MLGTHGGWRPACRPCAQPFSHGALHIESMRGTLTPPHATTVSASA</sequence>
<evidence type="ECO:0000313" key="1">
    <source>
        <dbReference type="EMBL" id="EEA90831.1"/>
    </source>
</evidence>
<dbReference type="STRING" id="445975.COLSTE_00867"/>
<keyword evidence="2" id="KW-1185">Reference proteome</keyword>
<organism evidence="1 2">
    <name type="scientific">Collinsella stercoris DSM 13279</name>
    <dbReference type="NCBI Taxonomy" id="445975"/>
    <lineage>
        <taxon>Bacteria</taxon>
        <taxon>Bacillati</taxon>
        <taxon>Actinomycetota</taxon>
        <taxon>Coriobacteriia</taxon>
        <taxon>Coriobacteriales</taxon>
        <taxon>Coriobacteriaceae</taxon>
        <taxon>Collinsella</taxon>
    </lineage>
</organism>
<name>B6G9X6_9ACTN</name>
<accession>B6G9X6</accession>
<dbReference type="AlphaFoldDB" id="B6G9X6"/>
<protein>
    <submittedName>
        <fullName evidence="1">Uncharacterized protein</fullName>
    </submittedName>
</protein>
<reference evidence="1 2" key="1">
    <citation type="submission" date="2008-10" db="EMBL/GenBank/DDBJ databases">
        <title>Draft genome sequence of Collinsella stercoris (DSM 13279).</title>
        <authorList>
            <person name="Sudarsanam P."/>
            <person name="Ley R."/>
            <person name="Guruge J."/>
            <person name="Turnbaugh P.J."/>
            <person name="Mahowald M."/>
            <person name="Liep D."/>
            <person name="Gordon J."/>
        </authorList>
    </citation>
    <scope>NUCLEOTIDE SEQUENCE [LARGE SCALE GENOMIC DNA]</scope>
    <source>
        <strain evidence="1 2">DSM 13279</strain>
    </source>
</reference>
<proteinExistence type="predicted"/>
<reference evidence="1 2" key="2">
    <citation type="submission" date="2008-10" db="EMBL/GenBank/DDBJ databases">
        <authorList>
            <person name="Fulton L."/>
            <person name="Clifton S."/>
            <person name="Fulton B."/>
            <person name="Xu J."/>
            <person name="Minx P."/>
            <person name="Pepin K.H."/>
            <person name="Johnson M."/>
            <person name="Thiruvilangam P."/>
            <person name="Bhonagiri V."/>
            <person name="Nash W.E."/>
            <person name="Mardis E.R."/>
            <person name="Wilson R.K."/>
        </authorList>
    </citation>
    <scope>NUCLEOTIDE SEQUENCE [LARGE SCALE GENOMIC DNA]</scope>
    <source>
        <strain evidence="1 2">DSM 13279</strain>
    </source>
</reference>